<dbReference type="AlphaFoldDB" id="A0ABD1YL51"/>
<accession>A0ABD1YL51</accession>
<keyword evidence="3" id="KW-1185">Reference proteome</keyword>
<sequence>MDKPKSRKKMKMSKKDTIDLSDDELQEAKREEETVLAEGTSQAPETEVIENFRKSMVYDEQVMVHILRLLEESRAEVEEEVER</sequence>
<name>A0ABD1YL51_9MARC</name>
<comment type="caution">
    <text evidence="2">The sequence shown here is derived from an EMBL/GenBank/DDBJ whole genome shotgun (WGS) entry which is preliminary data.</text>
</comment>
<gene>
    <name evidence="2" type="ORF">R1flu_016182</name>
</gene>
<feature type="compositionally biased region" description="Basic residues" evidence="1">
    <location>
        <begin position="1"/>
        <end position="12"/>
    </location>
</feature>
<reference evidence="2 3" key="1">
    <citation type="submission" date="2024-09" db="EMBL/GenBank/DDBJ databases">
        <title>Chromosome-scale assembly of Riccia fluitans.</title>
        <authorList>
            <person name="Paukszto L."/>
            <person name="Sawicki J."/>
            <person name="Karawczyk K."/>
            <person name="Piernik-Szablinska J."/>
            <person name="Szczecinska M."/>
            <person name="Mazdziarz M."/>
        </authorList>
    </citation>
    <scope>NUCLEOTIDE SEQUENCE [LARGE SCALE GENOMIC DNA]</scope>
    <source>
        <strain evidence="2">Rf_01</strain>
        <tissue evidence="2">Aerial parts of the thallus</tissue>
    </source>
</reference>
<evidence type="ECO:0000256" key="1">
    <source>
        <dbReference type="SAM" id="MobiDB-lite"/>
    </source>
</evidence>
<evidence type="ECO:0000313" key="2">
    <source>
        <dbReference type="EMBL" id="KAL2631496.1"/>
    </source>
</evidence>
<protein>
    <submittedName>
        <fullName evidence="2">Uncharacterized protein</fullName>
    </submittedName>
</protein>
<proteinExistence type="predicted"/>
<dbReference type="Proteomes" id="UP001605036">
    <property type="component" value="Unassembled WGS sequence"/>
</dbReference>
<organism evidence="2 3">
    <name type="scientific">Riccia fluitans</name>
    <dbReference type="NCBI Taxonomy" id="41844"/>
    <lineage>
        <taxon>Eukaryota</taxon>
        <taxon>Viridiplantae</taxon>
        <taxon>Streptophyta</taxon>
        <taxon>Embryophyta</taxon>
        <taxon>Marchantiophyta</taxon>
        <taxon>Marchantiopsida</taxon>
        <taxon>Marchantiidae</taxon>
        <taxon>Marchantiales</taxon>
        <taxon>Ricciaceae</taxon>
        <taxon>Riccia</taxon>
    </lineage>
</organism>
<feature type="region of interest" description="Disordered" evidence="1">
    <location>
        <begin position="1"/>
        <end position="43"/>
    </location>
</feature>
<evidence type="ECO:0000313" key="3">
    <source>
        <dbReference type="Proteomes" id="UP001605036"/>
    </source>
</evidence>
<dbReference type="EMBL" id="JBHFFA010000004">
    <property type="protein sequence ID" value="KAL2631496.1"/>
    <property type="molecule type" value="Genomic_DNA"/>
</dbReference>